<dbReference type="EMBL" id="JACOPQ010000010">
    <property type="protein sequence ID" value="MBC5737946.1"/>
    <property type="molecule type" value="Genomic_DNA"/>
</dbReference>
<dbReference type="AlphaFoldDB" id="A0A8J6MDR7"/>
<dbReference type="GO" id="GO:0022857">
    <property type="term" value="F:transmembrane transporter activity"/>
    <property type="evidence" value="ECO:0007669"/>
    <property type="project" value="InterPro"/>
</dbReference>
<evidence type="ECO:0000313" key="2">
    <source>
        <dbReference type="EMBL" id="MBC5737946.1"/>
    </source>
</evidence>
<keyword evidence="1" id="KW-0812">Transmembrane</keyword>
<evidence type="ECO:0000256" key="1">
    <source>
        <dbReference type="SAM" id="Phobius"/>
    </source>
</evidence>
<protein>
    <submittedName>
        <fullName evidence="2">ECF transporter S component</fullName>
    </submittedName>
</protein>
<feature type="transmembrane region" description="Helical" evidence="1">
    <location>
        <begin position="34"/>
        <end position="50"/>
    </location>
</feature>
<feature type="transmembrane region" description="Helical" evidence="1">
    <location>
        <begin position="57"/>
        <end position="74"/>
    </location>
</feature>
<dbReference type="InterPro" id="IPR024529">
    <property type="entry name" value="ECF_trnsprt_substrate-spec"/>
</dbReference>
<name>A0A8J6MDR7_9FIRM</name>
<dbReference type="Pfam" id="PF12822">
    <property type="entry name" value="ECF_trnsprt"/>
    <property type="match status" value="1"/>
</dbReference>
<sequence length="200" mass="20902">MNHSKTQRMTGLALFTGIIVVLQVIGTFVKFGPFSITLTLIPIVVGAAIYGPKSGAYLGGVFGFVVLVACIFGWDMGGAVLWNAQPLLTAVVCLGKGVLAGLAAGDVYRALSRRSTTAAAISAAVVSPVVNTGLFLLALYFLFYDVLVSWATGAGADIATYILTGLVGVNFVLELGVNMVLSPVVVRIIHARKAMPNRRA</sequence>
<feature type="transmembrane region" description="Helical" evidence="1">
    <location>
        <begin position="12"/>
        <end position="28"/>
    </location>
</feature>
<accession>A0A8J6MDR7</accession>
<keyword evidence="3" id="KW-1185">Reference proteome</keyword>
<proteinExistence type="predicted"/>
<keyword evidence="1" id="KW-0472">Membrane</keyword>
<keyword evidence="1" id="KW-1133">Transmembrane helix</keyword>
<organism evidence="2 3">
    <name type="scientific">Lawsonibacter faecis</name>
    <dbReference type="NCBI Taxonomy" id="2763052"/>
    <lineage>
        <taxon>Bacteria</taxon>
        <taxon>Bacillati</taxon>
        <taxon>Bacillota</taxon>
        <taxon>Clostridia</taxon>
        <taxon>Eubacteriales</taxon>
        <taxon>Oscillospiraceae</taxon>
        <taxon>Lawsonibacter</taxon>
    </lineage>
</organism>
<dbReference type="Gene3D" id="1.10.1760.20">
    <property type="match status" value="1"/>
</dbReference>
<feature type="transmembrane region" description="Helical" evidence="1">
    <location>
        <begin position="120"/>
        <end position="143"/>
    </location>
</feature>
<evidence type="ECO:0000313" key="3">
    <source>
        <dbReference type="Proteomes" id="UP000607645"/>
    </source>
</evidence>
<dbReference type="Proteomes" id="UP000607645">
    <property type="component" value="Unassembled WGS sequence"/>
</dbReference>
<reference evidence="2" key="1">
    <citation type="submission" date="2020-08" db="EMBL/GenBank/DDBJ databases">
        <title>Genome public.</title>
        <authorList>
            <person name="Liu C."/>
            <person name="Sun Q."/>
        </authorList>
    </citation>
    <scope>NUCLEOTIDE SEQUENCE</scope>
    <source>
        <strain evidence="2">NSJ-52</strain>
    </source>
</reference>
<gene>
    <name evidence="2" type="ORF">H8S62_13115</name>
</gene>
<comment type="caution">
    <text evidence="2">The sequence shown here is derived from an EMBL/GenBank/DDBJ whole genome shotgun (WGS) entry which is preliminary data.</text>
</comment>
<feature type="transmembrane region" description="Helical" evidence="1">
    <location>
        <begin position="158"/>
        <end position="189"/>
    </location>
</feature>
<feature type="transmembrane region" description="Helical" evidence="1">
    <location>
        <begin position="86"/>
        <end position="108"/>
    </location>
</feature>